<dbReference type="STRING" id="985895.E5A169"/>
<dbReference type="PROSITE" id="PS00498">
    <property type="entry name" value="TYROSINASE_2"/>
    <property type="match status" value="1"/>
</dbReference>
<dbReference type="InterPro" id="IPR008922">
    <property type="entry name" value="Di-copper_centre_dom_sf"/>
</dbReference>
<dbReference type="Pfam" id="PF00264">
    <property type="entry name" value="Tyrosinase"/>
    <property type="match status" value="1"/>
</dbReference>
<name>E5A169_LEPMJ</name>
<dbReference type="HOGENOM" id="CLU_035914_0_0_1"/>
<dbReference type="PRINTS" id="PR00092">
    <property type="entry name" value="TYROSINASE"/>
</dbReference>
<dbReference type="OrthoDB" id="6132182at2759"/>
<dbReference type="SUPFAM" id="SSF48056">
    <property type="entry name" value="Di-copper centre-containing domain"/>
    <property type="match status" value="1"/>
</dbReference>
<dbReference type="InParanoid" id="E5A169"/>
<dbReference type="PANTHER" id="PTHR11474:SF116">
    <property type="entry name" value="TYROSINASE"/>
    <property type="match status" value="1"/>
</dbReference>
<dbReference type="GO" id="GO:0016491">
    <property type="term" value="F:oxidoreductase activity"/>
    <property type="evidence" value="ECO:0007669"/>
    <property type="project" value="InterPro"/>
</dbReference>
<evidence type="ECO:0000259" key="3">
    <source>
        <dbReference type="PROSITE" id="PS00498"/>
    </source>
</evidence>
<keyword evidence="1" id="KW-0479">Metal-binding</keyword>
<dbReference type="InterPro" id="IPR002227">
    <property type="entry name" value="Tyrosinase_Cu-bd"/>
</dbReference>
<evidence type="ECO:0000313" key="4">
    <source>
        <dbReference type="EMBL" id="CBX97525.1"/>
    </source>
</evidence>
<protein>
    <submittedName>
        <fullName evidence="4">Similar to tyrosinase central domain protein</fullName>
    </submittedName>
</protein>
<dbReference type="EMBL" id="FP929131">
    <property type="protein sequence ID" value="CBX97525.1"/>
    <property type="molecule type" value="Genomic_DNA"/>
</dbReference>
<evidence type="ECO:0000259" key="2">
    <source>
        <dbReference type="PROSITE" id="PS00497"/>
    </source>
</evidence>
<feature type="domain" description="Tyrosinase copper-binding" evidence="2">
    <location>
        <begin position="112"/>
        <end position="129"/>
    </location>
</feature>
<feature type="domain" description="Tyrosinase copper-binding" evidence="3">
    <location>
        <begin position="309"/>
        <end position="320"/>
    </location>
</feature>
<dbReference type="Gene3D" id="1.10.1280.10">
    <property type="entry name" value="Di-copper center containing domain from catechol oxidase"/>
    <property type="match status" value="1"/>
</dbReference>
<dbReference type="GeneID" id="13281026"/>
<dbReference type="PROSITE" id="PS00497">
    <property type="entry name" value="TYROSINASE_1"/>
    <property type="match status" value="1"/>
</dbReference>
<sequence>MKLGNILLSGLVGSTGAVKFMEVDSLAAEGMFKLGMHIAENGYPSPKTCTLKNAAIRREWSTLSRTEKLDYLNAVNCLARKPAKTPSAIAAGAKSRYDDLVVTHIQQSRAIHGTGNFLSWHRYYTWAFEQMLRNECGYQGHQPYYNWAWWANDPKSSPLFDGSATSMSGDGEYIPGRNYSCIPTEETCHIKLYPSHGGGCVTSGPFKNFTVNLGPLLSLLKIPDGLPPNPQADGLGYNPRCLRRDISTQASNETSDKAVAALIKNNPNIADFQRVYQGEFALGRMGVHTGGHYTIGGDAGSDFFNSPADPAFWPHHGMIDRVWWIWQNLDLKNRQTAVAGKRGFGDTGENTLINDTITLGDYIGAPNITIGDAMSTMAGPFCYIYQ</sequence>
<dbReference type="eggNOG" id="ENOG502RM4B">
    <property type="taxonomic scope" value="Eukaryota"/>
</dbReference>
<keyword evidence="5" id="KW-1185">Reference proteome</keyword>
<gene>
    <name evidence="4" type="ORF">LEMA_P106560.1</name>
</gene>
<evidence type="ECO:0000256" key="1">
    <source>
        <dbReference type="ARBA" id="ARBA00022723"/>
    </source>
</evidence>
<dbReference type="Proteomes" id="UP000002668">
    <property type="component" value="Genome"/>
</dbReference>
<evidence type="ECO:0000313" key="5">
    <source>
        <dbReference type="Proteomes" id="UP000002668"/>
    </source>
</evidence>
<dbReference type="OMA" id="DPKSGPF"/>
<dbReference type="InterPro" id="IPR050316">
    <property type="entry name" value="Tyrosinase/Hemocyanin"/>
</dbReference>
<organism evidence="5">
    <name type="scientific">Leptosphaeria maculans (strain JN3 / isolate v23.1.3 / race Av1-4-5-6-7-8)</name>
    <name type="common">Blackleg fungus</name>
    <name type="synonym">Phoma lingam</name>
    <dbReference type="NCBI Taxonomy" id="985895"/>
    <lineage>
        <taxon>Eukaryota</taxon>
        <taxon>Fungi</taxon>
        <taxon>Dikarya</taxon>
        <taxon>Ascomycota</taxon>
        <taxon>Pezizomycotina</taxon>
        <taxon>Dothideomycetes</taxon>
        <taxon>Pleosporomycetidae</taxon>
        <taxon>Pleosporales</taxon>
        <taxon>Pleosporineae</taxon>
        <taxon>Leptosphaeriaceae</taxon>
        <taxon>Plenodomus</taxon>
        <taxon>Plenodomus lingam/Leptosphaeria maculans species complex</taxon>
    </lineage>
</organism>
<reference evidence="5" key="1">
    <citation type="journal article" date="2011" name="Nat. Commun.">
        <title>Effector diversification within compartments of the Leptosphaeria maculans genome affected by Repeat-Induced Point mutations.</title>
        <authorList>
            <person name="Rouxel T."/>
            <person name="Grandaubert J."/>
            <person name="Hane J.K."/>
            <person name="Hoede C."/>
            <person name="van de Wouw A.P."/>
            <person name="Couloux A."/>
            <person name="Dominguez V."/>
            <person name="Anthouard V."/>
            <person name="Bally P."/>
            <person name="Bourras S."/>
            <person name="Cozijnsen A.J."/>
            <person name="Ciuffetti L.M."/>
            <person name="Degrave A."/>
            <person name="Dilmaghani A."/>
            <person name="Duret L."/>
            <person name="Fudal I."/>
            <person name="Goodwin S.B."/>
            <person name="Gout L."/>
            <person name="Glaser N."/>
            <person name="Linglin J."/>
            <person name="Kema G.H.J."/>
            <person name="Lapalu N."/>
            <person name="Lawrence C.B."/>
            <person name="May K."/>
            <person name="Meyer M."/>
            <person name="Ollivier B."/>
            <person name="Poulain J."/>
            <person name="Schoch C.L."/>
            <person name="Simon A."/>
            <person name="Spatafora J.W."/>
            <person name="Stachowiak A."/>
            <person name="Turgeon B.G."/>
            <person name="Tyler B.M."/>
            <person name="Vincent D."/>
            <person name="Weissenbach J."/>
            <person name="Amselem J."/>
            <person name="Quesneville H."/>
            <person name="Oliver R.P."/>
            <person name="Wincker P."/>
            <person name="Balesdent M.-H."/>
            <person name="Howlett B.J."/>
        </authorList>
    </citation>
    <scope>NUCLEOTIDE SEQUENCE [LARGE SCALE GENOMIC DNA]</scope>
    <source>
        <strain evidence="5">JN3 / isolate v23.1.3 / race Av1-4-5-6-7-8</strain>
    </source>
</reference>
<accession>E5A169</accession>
<dbReference type="AlphaFoldDB" id="E5A169"/>
<dbReference type="PANTHER" id="PTHR11474">
    <property type="entry name" value="TYROSINASE FAMILY MEMBER"/>
    <property type="match status" value="1"/>
</dbReference>
<dbReference type="RefSeq" id="XP_003841004.1">
    <property type="nucleotide sequence ID" value="XM_003840956.1"/>
</dbReference>
<dbReference type="VEuPathDB" id="FungiDB:LEMA_P106560.1"/>
<dbReference type="GO" id="GO:0046872">
    <property type="term" value="F:metal ion binding"/>
    <property type="evidence" value="ECO:0007669"/>
    <property type="project" value="UniProtKB-KW"/>
</dbReference>
<proteinExistence type="predicted"/>